<evidence type="ECO:0000313" key="3">
    <source>
        <dbReference type="Proteomes" id="UP000053605"/>
    </source>
</evidence>
<dbReference type="AlphaFoldDB" id="A0A091VGK3"/>
<gene>
    <name evidence="2" type="ORF">N306_11413</name>
</gene>
<reference evidence="2 3" key="1">
    <citation type="submission" date="2014-04" db="EMBL/GenBank/DDBJ databases">
        <title>Genome evolution of avian class.</title>
        <authorList>
            <person name="Zhang G."/>
            <person name="Li C."/>
        </authorList>
    </citation>
    <scope>NUCLEOTIDE SEQUENCE [LARGE SCALE GENOMIC DNA]</scope>
    <source>
        <strain evidence="2">BGI_N306</strain>
    </source>
</reference>
<feature type="non-terminal residue" evidence="2">
    <location>
        <position position="40"/>
    </location>
</feature>
<feature type="domain" description="EF-hand" evidence="1">
    <location>
        <begin position="1"/>
        <end position="29"/>
    </location>
</feature>
<sequence>SAFQRCDKDRSGIIPDNELQRALSNGMWTPFNPATVRSIL</sequence>
<feature type="non-terminal residue" evidence="2">
    <location>
        <position position="1"/>
    </location>
</feature>
<dbReference type="Gene3D" id="1.10.238.10">
    <property type="entry name" value="EF-hand"/>
    <property type="match status" value="1"/>
</dbReference>
<dbReference type="EMBL" id="KK733998">
    <property type="protein sequence ID" value="KFR02447.1"/>
    <property type="molecule type" value="Genomic_DNA"/>
</dbReference>
<dbReference type="Proteomes" id="UP000053605">
    <property type="component" value="Unassembled WGS sequence"/>
</dbReference>
<dbReference type="PROSITE" id="PS50222">
    <property type="entry name" value="EF_HAND_2"/>
    <property type="match status" value="1"/>
</dbReference>
<dbReference type="GO" id="GO:0005509">
    <property type="term" value="F:calcium ion binding"/>
    <property type="evidence" value="ECO:0007669"/>
    <property type="project" value="InterPro"/>
</dbReference>
<accession>A0A091VGK3</accession>
<dbReference type="STRING" id="30419.A0A091VGK3"/>
<organism evidence="2 3">
    <name type="scientific">Opisthocomus hoazin</name>
    <name type="common">Hoatzin</name>
    <name type="synonym">Phasianus hoazin</name>
    <dbReference type="NCBI Taxonomy" id="30419"/>
    <lineage>
        <taxon>Eukaryota</taxon>
        <taxon>Metazoa</taxon>
        <taxon>Chordata</taxon>
        <taxon>Craniata</taxon>
        <taxon>Vertebrata</taxon>
        <taxon>Euteleostomi</taxon>
        <taxon>Archelosauria</taxon>
        <taxon>Archosauria</taxon>
        <taxon>Dinosauria</taxon>
        <taxon>Saurischia</taxon>
        <taxon>Theropoda</taxon>
        <taxon>Coelurosauria</taxon>
        <taxon>Aves</taxon>
        <taxon>Neognathae</taxon>
        <taxon>Neoaves</taxon>
        <taxon>Opisthocomiformes</taxon>
        <taxon>Opisthocomidae</taxon>
        <taxon>Opisthocomus</taxon>
    </lineage>
</organism>
<evidence type="ECO:0000313" key="2">
    <source>
        <dbReference type="EMBL" id="KFR02447.1"/>
    </source>
</evidence>
<protein>
    <submittedName>
        <fullName evidence="2">Programmed cell death protein 6</fullName>
    </submittedName>
</protein>
<dbReference type="InterPro" id="IPR002048">
    <property type="entry name" value="EF_hand_dom"/>
</dbReference>
<dbReference type="SUPFAM" id="SSF47473">
    <property type="entry name" value="EF-hand"/>
    <property type="match status" value="1"/>
</dbReference>
<evidence type="ECO:0000259" key="1">
    <source>
        <dbReference type="PROSITE" id="PS50222"/>
    </source>
</evidence>
<name>A0A091VGK3_OPIHO</name>
<dbReference type="InterPro" id="IPR011992">
    <property type="entry name" value="EF-hand-dom_pair"/>
</dbReference>
<proteinExistence type="predicted"/>
<keyword evidence="3" id="KW-1185">Reference proteome</keyword>